<comment type="catalytic activity">
    <reaction evidence="5">
        <text>glycyl-tRNA(Gly) + acetyl-CoA = N-acetylglycyl-tRNA(Gly) + CoA + H(+)</text>
        <dbReference type="Rhea" id="RHEA:81867"/>
        <dbReference type="Rhea" id="RHEA-COMP:9683"/>
        <dbReference type="Rhea" id="RHEA-COMP:19766"/>
        <dbReference type="ChEBI" id="CHEBI:15378"/>
        <dbReference type="ChEBI" id="CHEBI:57287"/>
        <dbReference type="ChEBI" id="CHEBI:57288"/>
        <dbReference type="ChEBI" id="CHEBI:78522"/>
        <dbReference type="ChEBI" id="CHEBI:232036"/>
    </reaction>
</comment>
<dbReference type="PANTHER" id="PTHR36449:SF1">
    <property type="entry name" value="ACETYLTRANSFERASE"/>
    <property type="match status" value="1"/>
</dbReference>
<dbReference type="GO" id="GO:0016747">
    <property type="term" value="F:acyltransferase activity, transferring groups other than amino-acyl groups"/>
    <property type="evidence" value="ECO:0007669"/>
    <property type="project" value="InterPro"/>
</dbReference>
<evidence type="ECO:0000313" key="8">
    <source>
        <dbReference type="Proteomes" id="UP000032534"/>
    </source>
</evidence>
<dbReference type="Gene3D" id="3.40.630.30">
    <property type="match status" value="1"/>
</dbReference>
<dbReference type="Pfam" id="PF13508">
    <property type="entry name" value="Acetyltransf_7"/>
    <property type="match status" value="1"/>
</dbReference>
<keyword evidence="8" id="KW-1185">Reference proteome</keyword>
<dbReference type="PANTHER" id="PTHR36449">
    <property type="entry name" value="ACETYLTRANSFERASE-RELATED"/>
    <property type="match status" value="1"/>
</dbReference>
<dbReference type="RefSeq" id="WP_044644708.1">
    <property type="nucleotide sequence ID" value="NZ_JTHP01000003.1"/>
</dbReference>
<protein>
    <recommendedName>
        <fullName evidence="6">N-acetyltransferase domain-containing protein</fullName>
    </recommendedName>
</protein>
<accession>A0A0D7X6U2</accession>
<dbReference type="Proteomes" id="UP000032534">
    <property type="component" value="Unassembled WGS sequence"/>
</dbReference>
<dbReference type="PATRIC" id="fig|159743.3.peg.624"/>
<evidence type="ECO:0000256" key="5">
    <source>
        <dbReference type="ARBA" id="ARBA00049880"/>
    </source>
</evidence>
<comment type="caution">
    <text evidence="7">The sequence shown here is derived from an EMBL/GenBank/DDBJ whole genome shotgun (WGS) entry which is preliminary data.</text>
</comment>
<evidence type="ECO:0000256" key="1">
    <source>
        <dbReference type="ARBA" id="ARBA00022491"/>
    </source>
</evidence>
<keyword evidence="3" id="KW-0808">Transferase</keyword>
<organism evidence="7 8">
    <name type="scientific">Paenibacillus terrae</name>
    <dbReference type="NCBI Taxonomy" id="159743"/>
    <lineage>
        <taxon>Bacteria</taxon>
        <taxon>Bacillati</taxon>
        <taxon>Bacillota</taxon>
        <taxon>Bacilli</taxon>
        <taxon>Bacillales</taxon>
        <taxon>Paenibacillaceae</taxon>
        <taxon>Paenibacillus</taxon>
    </lineage>
</organism>
<evidence type="ECO:0000313" key="7">
    <source>
        <dbReference type="EMBL" id="KJD47121.1"/>
    </source>
</evidence>
<dbReference type="OrthoDB" id="9799147at2"/>
<gene>
    <name evidence="7" type="ORF">QD47_02915</name>
</gene>
<feature type="domain" description="N-acetyltransferase" evidence="6">
    <location>
        <begin position="28"/>
        <end position="191"/>
    </location>
</feature>
<dbReference type="CDD" id="cd04301">
    <property type="entry name" value="NAT_SF"/>
    <property type="match status" value="1"/>
</dbReference>
<sequence length="200" mass="23177">MSYEGYTIDRLSEDDLDNLSNFDCINEDEYRSIHNRKRKELRRHSEDMNKFLADESLAEQAEGYNTTFLAKNNDGVIIGYLSLCADGIRLNYSERNNGEIGYEIFPSVKIARLAVHKNFQKQGIGKWLIQYAILKAFDMREQIAGVKFITLDCFPHRLAFYTNERIGFVKNLEIQNGNTAGNIISLRLNIDEYFNKLDII</sequence>
<keyword evidence="4" id="KW-0012">Acyltransferase</keyword>
<evidence type="ECO:0000259" key="6">
    <source>
        <dbReference type="PROSITE" id="PS51186"/>
    </source>
</evidence>
<evidence type="ECO:0000256" key="3">
    <source>
        <dbReference type="ARBA" id="ARBA00022679"/>
    </source>
</evidence>
<dbReference type="InterPro" id="IPR016181">
    <property type="entry name" value="Acyl_CoA_acyltransferase"/>
</dbReference>
<proteinExistence type="predicted"/>
<dbReference type="SUPFAM" id="SSF55729">
    <property type="entry name" value="Acyl-CoA N-acyltransferases (Nat)"/>
    <property type="match status" value="1"/>
</dbReference>
<keyword evidence="2" id="KW-1277">Toxin-antitoxin system</keyword>
<dbReference type="InterPro" id="IPR000182">
    <property type="entry name" value="GNAT_dom"/>
</dbReference>
<name>A0A0D7X6U2_9BACL</name>
<evidence type="ECO:0000256" key="4">
    <source>
        <dbReference type="ARBA" id="ARBA00023315"/>
    </source>
</evidence>
<dbReference type="AlphaFoldDB" id="A0A0D7X6U2"/>
<keyword evidence="1" id="KW-0678">Repressor</keyword>
<dbReference type="EMBL" id="JTHP01000003">
    <property type="protein sequence ID" value="KJD47121.1"/>
    <property type="molecule type" value="Genomic_DNA"/>
</dbReference>
<reference evidence="7 8" key="1">
    <citation type="submission" date="2014-11" db="EMBL/GenBank/DDBJ databases">
        <title>Draft Genome Sequences of Paenibacillus polymyxa NRRL B-30509 and Paenibacillus terrae NRRL B-30644, Strains from a Poultry Environment that Produce Tridecaptin A and Paenicidins.</title>
        <authorList>
            <person name="van Belkum M.J."/>
            <person name="Lohans C.T."/>
            <person name="Vederas J.C."/>
        </authorList>
    </citation>
    <scope>NUCLEOTIDE SEQUENCE [LARGE SCALE GENOMIC DNA]</scope>
    <source>
        <strain evidence="7 8">NRRL B-30644</strain>
    </source>
</reference>
<evidence type="ECO:0000256" key="2">
    <source>
        <dbReference type="ARBA" id="ARBA00022649"/>
    </source>
</evidence>
<dbReference type="PROSITE" id="PS51186">
    <property type="entry name" value="GNAT"/>
    <property type="match status" value="1"/>
</dbReference>